<keyword evidence="2" id="KW-1185">Reference proteome</keyword>
<evidence type="ECO:0000313" key="1">
    <source>
        <dbReference type="EMBL" id="WOK04477.1"/>
    </source>
</evidence>
<dbReference type="Proteomes" id="UP001302349">
    <property type="component" value="Chromosome"/>
</dbReference>
<evidence type="ECO:0008006" key="3">
    <source>
        <dbReference type="Google" id="ProtNLM"/>
    </source>
</evidence>
<evidence type="ECO:0000313" key="2">
    <source>
        <dbReference type="Proteomes" id="UP001302349"/>
    </source>
</evidence>
<gene>
    <name evidence="1" type="ORF">RT717_15455</name>
</gene>
<dbReference type="Gene3D" id="2.70.98.60">
    <property type="entry name" value="alpha-galactosidase from lactobacil brevis"/>
    <property type="match status" value="1"/>
</dbReference>
<accession>A0ABZ0ILN7</accession>
<organism evidence="1 2">
    <name type="scientific">Imperialibacter roseus</name>
    <dbReference type="NCBI Taxonomy" id="1324217"/>
    <lineage>
        <taxon>Bacteria</taxon>
        <taxon>Pseudomonadati</taxon>
        <taxon>Bacteroidota</taxon>
        <taxon>Cytophagia</taxon>
        <taxon>Cytophagales</taxon>
        <taxon>Flammeovirgaceae</taxon>
        <taxon>Imperialibacter</taxon>
    </lineage>
</organism>
<dbReference type="InterPro" id="IPR038417">
    <property type="entry name" value="Alpga-gal_N_sf"/>
</dbReference>
<reference evidence="1 2" key="1">
    <citation type="journal article" date="2023" name="Microbiol. Resour. Announc.">
        <title>Complete Genome Sequence of Imperialibacter roseus strain P4T.</title>
        <authorList>
            <person name="Tizabi D.R."/>
            <person name="Bachvaroff T."/>
            <person name="Hill R.T."/>
        </authorList>
    </citation>
    <scope>NUCLEOTIDE SEQUENCE [LARGE SCALE GENOMIC DNA]</scope>
    <source>
        <strain evidence="1 2">P4T</strain>
    </source>
</reference>
<proteinExistence type="predicted"/>
<sequence length="960" mass="107754">MFKSTYFYKGIVLTFILALHFFLAEAQTAMGAEPARPPKPLTDWLLDNSAFKADVYQGQSPKEIAISNGLIRRTFRLAPNAATVGLDNLITGESLLRGVKPEAEITIDGITYAVGGLKGQPNYAYLRTEWIDQLTNDQASLQFTGYEVSQPKAPFEWKQVRHHTANLDWPPKGVHLRMDYRMPLPDELVQSGKSLPSDYGRKQLMATDFKALDAAWKTTVSKAHPRSSFINEGKVGEIYTPQNTSIFAERSLTGDVHLVEATIDPGTDRSGDWAPGLALVYPDRTIKFSLTPGGHVNDQGRSLFSVWDGEKETKIAGERVNPEFNGAVSLRIRWDDTGIYCEAKIPNETWRLVEKLAPQKGKPTSVRIGKMDAKGQATDNKDDLGELVRLHVTHFAAYGDYNQAATNAAAKEANRAVKVSVHYELYDGIPVMAKWITIDNQSKSAVTLDRFTSEIIAAVEDGSAVEARKYLPHTPNIHVETDMAFASFDADDANHHVVHWGPDPEYNTQVNYLKLTPCLLKVSPEVGPGQLIAPGKSFTSFRTFVMPFDGYDRERNGLAQRKMYRTLAPWTTENPLMMHARFADWDRVKVAIDQAAEVGFEMVILTFGSGFDIENNSPEYLAEMKKYADYAKSKGVEIGGYSLLASRKIGNGQDVVMPEGMTPTFGNSPCIGSEWGEAYFQKLYNFYQQTGFTLLEHDGSYPGDVCTSHDHPGHRGYEDSQWNQYQVISDFYQWCRSQGIYLNVPDYYYLAGSNKSGMGYREVNWSLPRAQQLVHTRQNIYDGSWVKRSSMGWMFVPLTEYHGGGAAATIEPLNEHLDHYEGMITSNLGGGVQACYRGPRLYDTEETKAMVTGWVDWYKSHRSVLEGDIIHLRRPDGRDIDYWLNVNPGGEEKGLLSVYNPLDVPIKKEIYVPLYYTGLSQRAVVSDRDGVAKTYDLDREYGIRLEVDVPANGFEWLLIK</sequence>
<dbReference type="RefSeq" id="WP_317487287.1">
    <property type="nucleotide sequence ID" value="NZ_CP136051.1"/>
</dbReference>
<protein>
    <recommendedName>
        <fullName evidence="3">Alpha-galactosidase</fullName>
    </recommendedName>
</protein>
<name>A0ABZ0ILN7_9BACT</name>
<dbReference type="EMBL" id="CP136051">
    <property type="protein sequence ID" value="WOK04477.1"/>
    <property type="molecule type" value="Genomic_DNA"/>
</dbReference>